<dbReference type="PROSITE" id="PS50279">
    <property type="entry name" value="BPTI_KUNITZ_2"/>
    <property type="match status" value="1"/>
</dbReference>
<dbReference type="InterPro" id="IPR050098">
    <property type="entry name" value="TFPI/VKTCI-like"/>
</dbReference>
<dbReference type="Pfam" id="PF00014">
    <property type="entry name" value="Kunitz_BPTI"/>
    <property type="match status" value="1"/>
</dbReference>
<evidence type="ECO:0000256" key="1">
    <source>
        <dbReference type="ARBA" id="ARBA00022690"/>
    </source>
</evidence>
<dbReference type="GO" id="GO:0005615">
    <property type="term" value="C:extracellular space"/>
    <property type="evidence" value="ECO:0007669"/>
    <property type="project" value="TreeGrafter"/>
</dbReference>
<evidence type="ECO:0000256" key="3">
    <source>
        <dbReference type="ARBA" id="ARBA00023157"/>
    </source>
</evidence>
<evidence type="ECO:0000313" key="5">
    <source>
        <dbReference type="EMBL" id="JAP86374.1"/>
    </source>
</evidence>
<keyword evidence="2" id="KW-0722">Serine protease inhibitor</keyword>
<keyword evidence="1" id="KW-0646">Protease inhibitor</keyword>
<organism evidence="5">
    <name type="scientific">Rhipicephalus appendiculatus</name>
    <name type="common">Brown ear tick</name>
    <dbReference type="NCBI Taxonomy" id="34631"/>
    <lineage>
        <taxon>Eukaryota</taxon>
        <taxon>Metazoa</taxon>
        <taxon>Ecdysozoa</taxon>
        <taxon>Arthropoda</taxon>
        <taxon>Chelicerata</taxon>
        <taxon>Arachnida</taxon>
        <taxon>Acari</taxon>
        <taxon>Parasitiformes</taxon>
        <taxon>Ixodida</taxon>
        <taxon>Ixodoidea</taxon>
        <taxon>Ixodidae</taxon>
        <taxon>Rhipicephalinae</taxon>
        <taxon>Rhipicephalus</taxon>
        <taxon>Rhipicephalus</taxon>
    </lineage>
</organism>
<sequence>MYYYNASSKSCELFLSDSCSRRRNAFDKMHECQVTCTGLPCVTVLSPEPDYCDQTMNFFYYNTYLGKCHQNIRCNRLGSNFNSMTDCQQACQLRTTEEGARS</sequence>
<accession>A0A131Z4S1</accession>
<evidence type="ECO:0000256" key="2">
    <source>
        <dbReference type="ARBA" id="ARBA00022900"/>
    </source>
</evidence>
<dbReference type="SUPFAM" id="SSF57362">
    <property type="entry name" value="BPTI-like"/>
    <property type="match status" value="2"/>
</dbReference>
<dbReference type="InterPro" id="IPR002223">
    <property type="entry name" value="Kunitz_BPTI"/>
</dbReference>
<dbReference type="AlphaFoldDB" id="A0A131Z4S1"/>
<dbReference type="PANTHER" id="PTHR10083">
    <property type="entry name" value="KUNITZ-TYPE PROTEASE INHIBITOR-RELATED"/>
    <property type="match status" value="1"/>
</dbReference>
<dbReference type="GO" id="GO:0004867">
    <property type="term" value="F:serine-type endopeptidase inhibitor activity"/>
    <property type="evidence" value="ECO:0007669"/>
    <property type="project" value="UniProtKB-KW"/>
</dbReference>
<dbReference type="PANTHER" id="PTHR10083:SF374">
    <property type="entry name" value="BPTI_KUNITZ INHIBITOR DOMAIN-CONTAINING PROTEIN"/>
    <property type="match status" value="1"/>
</dbReference>
<evidence type="ECO:0000259" key="4">
    <source>
        <dbReference type="PROSITE" id="PS50279"/>
    </source>
</evidence>
<protein>
    <submittedName>
        <fullName evidence="5">Pancreatic trypsin inhibitor</fullName>
    </submittedName>
</protein>
<keyword evidence="3" id="KW-1015">Disulfide bond</keyword>
<reference evidence="5" key="1">
    <citation type="journal article" date="2016" name="Ticks Tick Borne Dis.">
        <title>De novo assembly and annotation of the salivary gland transcriptome of Rhipicephalus appendiculatus male and female ticks during blood feeding.</title>
        <authorList>
            <person name="de Castro M.H."/>
            <person name="de Klerk D."/>
            <person name="Pienaar R."/>
            <person name="Latif A.A."/>
            <person name="Rees D.J."/>
            <person name="Mans B.J."/>
        </authorList>
    </citation>
    <scope>NUCLEOTIDE SEQUENCE</scope>
    <source>
        <tissue evidence="5">Salivary glands</tissue>
    </source>
</reference>
<name>A0A131Z4S1_RHIAP</name>
<feature type="domain" description="BPTI/Kunitz inhibitor" evidence="4">
    <location>
        <begin position="1"/>
        <end position="36"/>
    </location>
</feature>
<dbReference type="Gene3D" id="4.10.410.10">
    <property type="entry name" value="Pancreatic trypsin inhibitor Kunitz domain"/>
    <property type="match status" value="2"/>
</dbReference>
<proteinExistence type="predicted"/>
<dbReference type="InterPro" id="IPR036880">
    <property type="entry name" value="Kunitz_BPTI_sf"/>
</dbReference>
<dbReference type="EMBL" id="GEDV01002183">
    <property type="protein sequence ID" value="JAP86374.1"/>
    <property type="molecule type" value="Transcribed_RNA"/>
</dbReference>